<keyword evidence="2" id="KW-1185">Reference proteome</keyword>
<sequence length="145" mass="16304">MLKNDGSYEGDIQQRCAKADSAFNSLTTVACDRPPSPTKSSCESTSPRFPYQYIRIEDSTIARLLLPAGVHKEELYDPRWKSLPDPKRKFWTDVVKEDLRTLGSSFETRVMEAVGVNKNEDVEGLDQENWIAIVTRMAALDSGFG</sequence>
<organism evidence="1 2">
    <name type="scientific">Necator americanus</name>
    <name type="common">Human hookworm</name>
    <dbReference type="NCBI Taxonomy" id="51031"/>
    <lineage>
        <taxon>Eukaryota</taxon>
        <taxon>Metazoa</taxon>
        <taxon>Ecdysozoa</taxon>
        <taxon>Nematoda</taxon>
        <taxon>Chromadorea</taxon>
        <taxon>Rhabditida</taxon>
        <taxon>Rhabditina</taxon>
        <taxon>Rhabditomorpha</taxon>
        <taxon>Strongyloidea</taxon>
        <taxon>Ancylostomatidae</taxon>
        <taxon>Bunostominae</taxon>
        <taxon>Necator</taxon>
    </lineage>
</organism>
<reference evidence="1 2" key="1">
    <citation type="submission" date="2023-08" db="EMBL/GenBank/DDBJ databases">
        <title>A Necator americanus chromosomal reference genome.</title>
        <authorList>
            <person name="Ilik V."/>
            <person name="Petrzelkova K.J."/>
            <person name="Pardy F."/>
            <person name="Fuh T."/>
            <person name="Niatou-Singa F.S."/>
            <person name="Gouil Q."/>
            <person name="Baker L."/>
            <person name="Ritchie M.E."/>
            <person name="Jex A.R."/>
            <person name="Gazzola D."/>
            <person name="Li H."/>
            <person name="Toshio Fujiwara R."/>
            <person name="Zhan B."/>
            <person name="Aroian R.V."/>
            <person name="Pafco B."/>
            <person name="Schwarz E.M."/>
        </authorList>
    </citation>
    <scope>NUCLEOTIDE SEQUENCE [LARGE SCALE GENOMIC DNA]</scope>
    <source>
        <strain evidence="1 2">Aroian</strain>
        <tissue evidence="1">Whole animal</tissue>
    </source>
</reference>
<dbReference type="PROSITE" id="PS51257">
    <property type="entry name" value="PROKAR_LIPOPROTEIN"/>
    <property type="match status" value="1"/>
</dbReference>
<name>A0ABR1EMW9_NECAM</name>
<proteinExistence type="predicted"/>
<evidence type="ECO:0000313" key="1">
    <source>
        <dbReference type="EMBL" id="KAK6764016.1"/>
    </source>
</evidence>
<gene>
    <name evidence="1" type="primary">Necator_chrX.g24539</name>
    <name evidence="1" type="ORF">RB195_024374</name>
</gene>
<accession>A0ABR1EMW9</accession>
<comment type="caution">
    <text evidence="1">The sequence shown here is derived from an EMBL/GenBank/DDBJ whole genome shotgun (WGS) entry which is preliminary data.</text>
</comment>
<protein>
    <submittedName>
        <fullName evidence="1">Uncharacterized protein</fullName>
    </submittedName>
</protein>
<dbReference type="Proteomes" id="UP001303046">
    <property type="component" value="Unassembled WGS sequence"/>
</dbReference>
<dbReference type="EMBL" id="JAVFWL010000006">
    <property type="protein sequence ID" value="KAK6764016.1"/>
    <property type="molecule type" value="Genomic_DNA"/>
</dbReference>
<evidence type="ECO:0000313" key="2">
    <source>
        <dbReference type="Proteomes" id="UP001303046"/>
    </source>
</evidence>